<dbReference type="InterPro" id="IPR037219">
    <property type="entry name" value="Peptidase_M41-like"/>
</dbReference>
<dbReference type="FunFam" id="1.20.58.760:FF:000001">
    <property type="entry name" value="ATP-dependent zinc metalloprotease FtsH"/>
    <property type="match status" value="1"/>
</dbReference>
<keyword evidence="19" id="KW-1185">Reference proteome</keyword>
<keyword evidence="6 14" id="KW-0547">Nucleotide-binding</keyword>
<dbReference type="GO" id="GO:0016887">
    <property type="term" value="F:ATP hydrolysis activity"/>
    <property type="evidence" value="ECO:0007669"/>
    <property type="project" value="UniProtKB-UniRule"/>
</dbReference>
<feature type="region of interest" description="Disordered" evidence="16">
    <location>
        <begin position="1"/>
        <end position="52"/>
    </location>
</feature>
<feature type="binding site" evidence="14">
    <location>
        <begin position="259"/>
        <end position="266"/>
    </location>
    <ligand>
        <name>ATP</name>
        <dbReference type="ChEBI" id="CHEBI:30616"/>
    </ligand>
</feature>
<dbReference type="FunFam" id="1.10.8.60:FF:000001">
    <property type="entry name" value="ATP-dependent zinc metalloprotease FtsH"/>
    <property type="match status" value="1"/>
</dbReference>
<dbReference type="Pfam" id="PF01434">
    <property type="entry name" value="Peptidase_M41"/>
    <property type="match status" value="1"/>
</dbReference>
<evidence type="ECO:0000256" key="10">
    <source>
        <dbReference type="ARBA" id="ARBA00022989"/>
    </source>
</evidence>
<feature type="region of interest" description="Disordered" evidence="16">
    <location>
        <begin position="680"/>
        <end position="709"/>
    </location>
</feature>
<dbReference type="AlphaFoldDB" id="A0A414NDM9"/>
<feature type="compositionally biased region" description="Acidic residues" evidence="16">
    <location>
        <begin position="729"/>
        <end position="743"/>
    </location>
</feature>
<dbReference type="Pfam" id="PF00004">
    <property type="entry name" value="AAA"/>
    <property type="match status" value="1"/>
</dbReference>
<dbReference type="CDD" id="cd19501">
    <property type="entry name" value="RecA-like_FtsH"/>
    <property type="match status" value="1"/>
</dbReference>
<dbReference type="FunFam" id="3.40.50.300:FF:000001">
    <property type="entry name" value="ATP-dependent zinc metalloprotease FtsH"/>
    <property type="match status" value="1"/>
</dbReference>
<evidence type="ECO:0000256" key="13">
    <source>
        <dbReference type="ARBA" id="ARBA00061570"/>
    </source>
</evidence>
<dbReference type="InterPro" id="IPR000642">
    <property type="entry name" value="Peptidase_M41"/>
</dbReference>
<dbReference type="InterPro" id="IPR005936">
    <property type="entry name" value="FtsH"/>
</dbReference>
<dbReference type="SMART" id="SM00382">
    <property type="entry name" value="AAA"/>
    <property type="match status" value="1"/>
</dbReference>
<feature type="binding site" evidence="14">
    <location>
        <position position="481"/>
    </location>
    <ligand>
        <name>Zn(2+)</name>
        <dbReference type="ChEBI" id="CHEBI:29105"/>
        <note>catalytic</note>
    </ligand>
</feature>
<feature type="binding site" evidence="14">
    <location>
        <position position="557"/>
    </location>
    <ligand>
        <name>Zn(2+)</name>
        <dbReference type="ChEBI" id="CHEBI:29105"/>
        <note>catalytic</note>
    </ligand>
</feature>
<dbReference type="Proteomes" id="UP000283983">
    <property type="component" value="Unassembled WGS sequence"/>
</dbReference>
<evidence type="ECO:0000256" key="6">
    <source>
        <dbReference type="ARBA" id="ARBA00022741"/>
    </source>
</evidence>
<evidence type="ECO:0000256" key="4">
    <source>
        <dbReference type="ARBA" id="ARBA00022692"/>
    </source>
</evidence>
<evidence type="ECO:0000256" key="8">
    <source>
        <dbReference type="ARBA" id="ARBA00022833"/>
    </source>
</evidence>
<keyword evidence="10 14" id="KW-1133">Transmembrane helix</keyword>
<feature type="transmembrane region" description="Helical" evidence="14">
    <location>
        <begin position="166"/>
        <end position="187"/>
    </location>
</feature>
<dbReference type="Gene3D" id="1.20.58.760">
    <property type="entry name" value="Peptidase M41"/>
    <property type="match status" value="1"/>
</dbReference>
<feature type="domain" description="AAA+ ATPase" evidence="17">
    <location>
        <begin position="251"/>
        <end position="390"/>
    </location>
</feature>
<evidence type="ECO:0000256" key="16">
    <source>
        <dbReference type="SAM" id="MobiDB-lite"/>
    </source>
</evidence>
<evidence type="ECO:0000256" key="5">
    <source>
        <dbReference type="ARBA" id="ARBA00022723"/>
    </source>
</evidence>
<dbReference type="PROSITE" id="PS00674">
    <property type="entry name" value="AAA"/>
    <property type="match status" value="1"/>
</dbReference>
<dbReference type="SUPFAM" id="SSF52540">
    <property type="entry name" value="P-loop containing nucleoside triphosphate hydrolases"/>
    <property type="match status" value="1"/>
</dbReference>
<name>A0A414NDM9_9ACTN</name>
<dbReference type="GO" id="GO:0005886">
    <property type="term" value="C:plasma membrane"/>
    <property type="evidence" value="ECO:0007669"/>
    <property type="project" value="UniProtKB-SubCell"/>
</dbReference>
<comment type="cofactor">
    <cofactor evidence="14">
        <name>Zn(2+)</name>
        <dbReference type="ChEBI" id="CHEBI:29105"/>
    </cofactor>
    <text evidence="14">Binds 1 zinc ion per subunit.</text>
</comment>
<accession>A0A414NDM9</accession>
<comment type="subcellular location">
    <subcellularLocation>
        <location evidence="14">Cell membrane</location>
        <topology evidence="14">Multi-pass membrane protein</topology>
        <orientation evidence="14">Cytoplasmic side</orientation>
    </subcellularLocation>
    <subcellularLocation>
        <location evidence="1">Membrane</location>
    </subcellularLocation>
</comment>
<comment type="similarity">
    <text evidence="2 14">In the C-terminal section; belongs to the peptidase M41 family.</text>
</comment>
<organism evidence="18 19">
    <name type="scientific">Collinsella intestinalis</name>
    <dbReference type="NCBI Taxonomy" id="147207"/>
    <lineage>
        <taxon>Bacteria</taxon>
        <taxon>Bacillati</taxon>
        <taxon>Actinomycetota</taxon>
        <taxon>Coriobacteriia</taxon>
        <taxon>Coriobacteriales</taxon>
        <taxon>Coriobacteriaceae</taxon>
        <taxon>Collinsella</taxon>
    </lineage>
</organism>
<keyword evidence="9 14" id="KW-0067">ATP-binding</keyword>
<dbReference type="GO" id="GO:0030163">
    <property type="term" value="P:protein catabolic process"/>
    <property type="evidence" value="ECO:0007669"/>
    <property type="project" value="UniProtKB-UniRule"/>
</dbReference>
<keyword evidence="5 14" id="KW-0479">Metal-binding</keyword>
<evidence type="ECO:0000256" key="9">
    <source>
        <dbReference type="ARBA" id="ARBA00022840"/>
    </source>
</evidence>
<feature type="binding site" evidence="14">
    <location>
        <position position="485"/>
    </location>
    <ligand>
        <name>Zn(2+)</name>
        <dbReference type="ChEBI" id="CHEBI:29105"/>
        <note>catalytic</note>
    </ligand>
</feature>
<dbReference type="InterPro" id="IPR041569">
    <property type="entry name" value="AAA_lid_3"/>
</dbReference>
<dbReference type="EC" id="3.4.24.-" evidence="14"/>
<evidence type="ECO:0000259" key="17">
    <source>
        <dbReference type="SMART" id="SM00382"/>
    </source>
</evidence>
<gene>
    <name evidence="14" type="primary">ftsH</name>
    <name evidence="18" type="ORF">DW682_05900</name>
</gene>
<dbReference type="Gene3D" id="1.10.8.60">
    <property type="match status" value="1"/>
</dbReference>
<dbReference type="InterPro" id="IPR003593">
    <property type="entry name" value="AAA+_ATPase"/>
</dbReference>
<evidence type="ECO:0000256" key="14">
    <source>
        <dbReference type="HAMAP-Rule" id="MF_01458"/>
    </source>
</evidence>
<comment type="similarity">
    <text evidence="13 14">In the central section; belongs to the AAA ATPase family.</text>
</comment>
<feature type="region of interest" description="Disordered" evidence="16">
    <location>
        <begin position="723"/>
        <end position="752"/>
    </location>
</feature>
<keyword evidence="11 14" id="KW-0482">Metalloprotease</keyword>
<dbReference type="EMBL" id="QSLJ01000002">
    <property type="protein sequence ID" value="RHF37153.1"/>
    <property type="molecule type" value="Genomic_DNA"/>
</dbReference>
<dbReference type="InterPro" id="IPR003960">
    <property type="entry name" value="ATPase_AAA_CS"/>
</dbReference>
<evidence type="ECO:0000256" key="7">
    <source>
        <dbReference type="ARBA" id="ARBA00022801"/>
    </source>
</evidence>
<evidence type="ECO:0000256" key="11">
    <source>
        <dbReference type="ARBA" id="ARBA00023049"/>
    </source>
</evidence>
<dbReference type="GO" id="GO:0005524">
    <property type="term" value="F:ATP binding"/>
    <property type="evidence" value="ECO:0007669"/>
    <property type="project" value="UniProtKB-UniRule"/>
</dbReference>
<dbReference type="Gene3D" id="3.40.50.300">
    <property type="entry name" value="P-loop containing nucleotide triphosphate hydrolases"/>
    <property type="match status" value="1"/>
</dbReference>
<feature type="active site" evidence="14">
    <location>
        <position position="482"/>
    </location>
</feature>
<dbReference type="PANTHER" id="PTHR23076:SF97">
    <property type="entry name" value="ATP-DEPENDENT ZINC METALLOPROTEASE YME1L1"/>
    <property type="match status" value="1"/>
</dbReference>
<evidence type="ECO:0000256" key="3">
    <source>
        <dbReference type="ARBA" id="ARBA00022670"/>
    </source>
</evidence>
<comment type="subunit">
    <text evidence="14">Homohexamer.</text>
</comment>
<sequence length="752" mass="81335">MTDRNDERSSGAVALMAGGDGAGSNGGGPTPPGGVNGGPAAGGPAASGPNRPTGPSRTNYIYLAIACILMGSLFWNLGRGAGQGGKPAELATSEFVAAVEANRVDEATYTVLDGTVEGTYWPEGEKKTEGNLERFSSTYVGSDALAELMAAHPKTTYKVDTEDPDMLMNLLVAILPTGLLIFVMFYFMRQMTGANNKAMQFGKTNAKTTEATRPNVKFKDVAGIDEAVEELEEVRDFLADPERFRKLGAKIPRGVLLVGPPGTGKTLLAKAVAGEAGVPFFTISGSEFVEMFVGVGASRVRDLFKNAKEQSPSIIFIDEIDAVGRQRGAGLGGGHDEREQTLNQLLVEMDGFEENESVILIAATNRPDVLDPALLRPGRFDRQITVDRPDVRGREQILRVHAANKPLDTDVSFEKLAQLTVGFAGADLANLLNEAALLTARRNRSLISMDEIEESMERVMAGPQRKSRVMTEAERRIIAYHESGHALVGHVLENSDPVHKISIISRGQALGYTMQLPAEDHFLKSRREMLDDLAVFLGGRVAEELMCDDITSGASNDLERATKMAREMVTRLGMSDELGTQVFGEAQHQVFLGRDYADHQDYSEETARRIDAEVQRIMREAHERAVEIISARREQMDLMARVLLERETVEGDAVTALLDNEWDAYLEREGDIVAAKEARNDAAANGADPAVVDAERARRAKPRQSDEEIAAEAAAFAQAAVAGDRNLEPDEGVECGADVEPDGGAECPRSDS</sequence>
<comment type="caution">
    <text evidence="18">The sequence shown here is derived from an EMBL/GenBank/DDBJ whole genome shotgun (WGS) entry which is preliminary data.</text>
</comment>
<dbReference type="SUPFAM" id="SSF140990">
    <property type="entry name" value="FtsH protease domain-like"/>
    <property type="match status" value="1"/>
</dbReference>
<reference evidence="18 19" key="1">
    <citation type="submission" date="2018-08" db="EMBL/GenBank/DDBJ databases">
        <title>A genome reference for cultivated species of the human gut microbiota.</title>
        <authorList>
            <person name="Zou Y."/>
            <person name="Xue W."/>
            <person name="Luo G."/>
        </authorList>
    </citation>
    <scope>NUCLEOTIDE SEQUENCE [LARGE SCALE GENOMIC DNA]</scope>
    <source>
        <strain evidence="18 19">AM25-33</strain>
    </source>
</reference>
<keyword evidence="14" id="KW-1003">Cell membrane</keyword>
<keyword evidence="12 14" id="KW-0472">Membrane</keyword>
<evidence type="ECO:0000256" key="12">
    <source>
        <dbReference type="ARBA" id="ARBA00023136"/>
    </source>
</evidence>
<feature type="compositionally biased region" description="Low complexity" evidence="16">
    <location>
        <begin position="681"/>
        <end position="692"/>
    </location>
</feature>
<dbReference type="FunCoup" id="A0A414NDM9">
    <property type="interactions" value="219"/>
</dbReference>
<evidence type="ECO:0000256" key="15">
    <source>
        <dbReference type="RuleBase" id="RU003651"/>
    </source>
</evidence>
<dbReference type="GO" id="GO:0008270">
    <property type="term" value="F:zinc ion binding"/>
    <property type="evidence" value="ECO:0007669"/>
    <property type="project" value="UniProtKB-UniRule"/>
</dbReference>
<comment type="similarity">
    <text evidence="15">Belongs to the AAA ATPase family.</text>
</comment>
<dbReference type="NCBIfam" id="TIGR01241">
    <property type="entry name" value="FtsH_fam"/>
    <property type="match status" value="1"/>
</dbReference>
<dbReference type="InterPro" id="IPR027417">
    <property type="entry name" value="P-loop_NTPase"/>
</dbReference>
<comment type="function">
    <text evidence="14">Acts as a processive, ATP-dependent zinc metallopeptidase for both cytoplasmic and membrane proteins. Plays a role in the quality control of integral membrane proteins.</text>
</comment>
<evidence type="ECO:0000313" key="19">
    <source>
        <dbReference type="Proteomes" id="UP000283983"/>
    </source>
</evidence>
<feature type="compositionally biased region" description="Gly residues" evidence="16">
    <location>
        <begin position="18"/>
        <end position="41"/>
    </location>
</feature>
<protein>
    <recommendedName>
        <fullName evidence="14">ATP-dependent zinc metalloprotease FtsH</fullName>
        <ecNumber evidence="14">3.4.24.-</ecNumber>
    </recommendedName>
</protein>
<evidence type="ECO:0000256" key="2">
    <source>
        <dbReference type="ARBA" id="ARBA00010044"/>
    </source>
</evidence>
<dbReference type="HAMAP" id="MF_01458">
    <property type="entry name" value="FtsH"/>
    <property type="match status" value="1"/>
</dbReference>
<evidence type="ECO:0000256" key="1">
    <source>
        <dbReference type="ARBA" id="ARBA00004370"/>
    </source>
</evidence>
<keyword evidence="8 14" id="KW-0862">Zinc</keyword>
<dbReference type="InterPro" id="IPR003959">
    <property type="entry name" value="ATPase_AAA_core"/>
</dbReference>
<dbReference type="InParanoid" id="A0A414NDM9"/>
<dbReference type="Pfam" id="PF17862">
    <property type="entry name" value="AAA_lid_3"/>
    <property type="match status" value="1"/>
</dbReference>
<keyword evidence="3 14" id="KW-0645">Protease</keyword>
<feature type="transmembrane region" description="Helical" evidence="14">
    <location>
        <begin position="60"/>
        <end position="77"/>
    </location>
</feature>
<keyword evidence="7 14" id="KW-0378">Hydrolase</keyword>
<dbReference type="PANTHER" id="PTHR23076">
    <property type="entry name" value="METALLOPROTEASE M41 FTSH"/>
    <property type="match status" value="1"/>
</dbReference>
<dbReference type="GO" id="GO:0004222">
    <property type="term" value="F:metalloendopeptidase activity"/>
    <property type="evidence" value="ECO:0007669"/>
    <property type="project" value="InterPro"/>
</dbReference>
<proteinExistence type="inferred from homology"/>
<dbReference type="RefSeq" id="WP_118104113.1">
    <property type="nucleotide sequence ID" value="NZ_CABJEU010000002.1"/>
</dbReference>
<evidence type="ECO:0000313" key="18">
    <source>
        <dbReference type="EMBL" id="RHF37153.1"/>
    </source>
</evidence>
<dbReference type="GO" id="GO:0004176">
    <property type="term" value="F:ATP-dependent peptidase activity"/>
    <property type="evidence" value="ECO:0007669"/>
    <property type="project" value="InterPro"/>
</dbReference>
<dbReference type="GO" id="GO:0006508">
    <property type="term" value="P:proteolysis"/>
    <property type="evidence" value="ECO:0007669"/>
    <property type="project" value="UniProtKB-KW"/>
</dbReference>
<keyword evidence="4 14" id="KW-0812">Transmembrane</keyword>